<dbReference type="RefSeq" id="WP_099909608.1">
    <property type="nucleotide sequence ID" value="NZ_AWWI01000027.1"/>
</dbReference>
<evidence type="ECO:0000313" key="3">
    <source>
        <dbReference type="Proteomes" id="UP000231259"/>
    </source>
</evidence>
<dbReference type="OrthoDB" id="8906692at2"/>
<dbReference type="PRINTS" id="PR00598">
    <property type="entry name" value="HTHMARR"/>
</dbReference>
<dbReference type="Pfam" id="PF12802">
    <property type="entry name" value="MarR_2"/>
    <property type="match status" value="1"/>
</dbReference>
<dbReference type="InterPro" id="IPR039422">
    <property type="entry name" value="MarR/SlyA-like"/>
</dbReference>
<dbReference type="InterPro" id="IPR036390">
    <property type="entry name" value="WH_DNA-bd_sf"/>
</dbReference>
<evidence type="ECO:0000313" key="2">
    <source>
        <dbReference type="EMBL" id="PIL21716.1"/>
    </source>
</evidence>
<gene>
    <name evidence="2" type="ORF">P775_03375</name>
</gene>
<dbReference type="SMART" id="SM00347">
    <property type="entry name" value="HTH_MARR"/>
    <property type="match status" value="1"/>
</dbReference>
<reference evidence="2 3" key="1">
    <citation type="submission" date="2013-09" db="EMBL/GenBank/DDBJ databases">
        <title>Genome sequencing of Phaeobacter antarcticus sp. nov. SM1211.</title>
        <authorList>
            <person name="Zhang X.-Y."/>
            <person name="Liu C."/>
            <person name="Chen X.-L."/>
            <person name="Xie B.-B."/>
            <person name="Qin Q.-L."/>
            <person name="Rong J.-C."/>
            <person name="Zhang Y.-Z."/>
        </authorList>
    </citation>
    <scope>NUCLEOTIDE SEQUENCE [LARGE SCALE GENOMIC DNA]</scope>
    <source>
        <strain evidence="2 3">SM1211</strain>
    </source>
</reference>
<feature type="domain" description="HTH marR-type" evidence="1">
    <location>
        <begin position="10"/>
        <end position="143"/>
    </location>
</feature>
<dbReference type="GO" id="GO:0006950">
    <property type="term" value="P:response to stress"/>
    <property type="evidence" value="ECO:0007669"/>
    <property type="project" value="TreeGrafter"/>
</dbReference>
<dbReference type="PANTHER" id="PTHR33164">
    <property type="entry name" value="TRANSCRIPTIONAL REGULATOR, MARR FAMILY"/>
    <property type="match status" value="1"/>
</dbReference>
<comment type="caution">
    <text evidence="2">The sequence shown here is derived from an EMBL/GenBank/DDBJ whole genome shotgun (WGS) entry which is preliminary data.</text>
</comment>
<organism evidence="2 3">
    <name type="scientific">Puniceibacterium antarcticum</name>
    <dbReference type="NCBI Taxonomy" id="1206336"/>
    <lineage>
        <taxon>Bacteria</taxon>
        <taxon>Pseudomonadati</taxon>
        <taxon>Pseudomonadota</taxon>
        <taxon>Alphaproteobacteria</taxon>
        <taxon>Rhodobacterales</taxon>
        <taxon>Paracoccaceae</taxon>
        <taxon>Puniceibacterium</taxon>
    </lineage>
</organism>
<dbReference type="GO" id="GO:0003700">
    <property type="term" value="F:DNA-binding transcription factor activity"/>
    <property type="evidence" value="ECO:0007669"/>
    <property type="project" value="InterPro"/>
</dbReference>
<name>A0A2G8RJE5_9RHOB</name>
<dbReference type="Proteomes" id="UP000231259">
    <property type="component" value="Unassembled WGS sequence"/>
</dbReference>
<keyword evidence="3" id="KW-1185">Reference proteome</keyword>
<dbReference type="InterPro" id="IPR000835">
    <property type="entry name" value="HTH_MarR-typ"/>
</dbReference>
<dbReference type="Gene3D" id="1.10.10.10">
    <property type="entry name" value="Winged helix-like DNA-binding domain superfamily/Winged helix DNA-binding domain"/>
    <property type="match status" value="1"/>
</dbReference>
<dbReference type="PANTHER" id="PTHR33164:SF89">
    <property type="entry name" value="MARR FAMILY REGULATORY PROTEIN"/>
    <property type="match status" value="1"/>
</dbReference>
<dbReference type="SUPFAM" id="SSF46785">
    <property type="entry name" value="Winged helix' DNA-binding domain"/>
    <property type="match status" value="1"/>
</dbReference>
<sequence length="151" mass="17313">MTQSFDFNFSLFLPYLLDQAAEASVLRFQSLHRDRYGLMQTDWQVLFQLGLQTRLTAQEISARAGIHKTKVSRAVQRLESRDFLRRGLDRADRRRAPLELTAEGLNAYAELHSAASDYETALARQLGDEELETLRRSLLRLAGQERSAVRS</sequence>
<proteinExistence type="predicted"/>
<dbReference type="AlphaFoldDB" id="A0A2G8RJE5"/>
<dbReference type="InterPro" id="IPR036388">
    <property type="entry name" value="WH-like_DNA-bd_sf"/>
</dbReference>
<dbReference type="PROSITE" id="PS50995">
    <property type="entry name" value="HTH_MARR_2"/>
    <property type="match status" value="1"/>
</dbReference>
<accession>A0A2G8RJE5</accession>
<dbReference type="EMBL" id="AWWI01000027">
    <property type="protein sequence ID" value="PIL21716.1"/>
    <property type="molecule type" value="Genomic_DNA"/>
</dbReference>
<evidence type="ECO:0000259" key="1">
    <source>
        <dbReference type="PROSITE" id="PS50995"/>
    </source>
</evidence>
<protein>
    <recommendedName>
        <fullName evidence="1">HTH marR-type domain-containing protein</fullName>
    </recommendedName>
</protein>